<accession>A0AAD7QKF9</accession>
<keyword evidence="3" id="KW-1185">Reference proteome</keyword>
<feature type="region of interest" description="Disordered" evidence="1">
    <location>
        <begin position="15"/>
        <end position="60"/>
    </location>
</feature>
<feature type="compositionally biased region" description="Polar residues" evidence="1">
    <location>
        <begin position="79"/>
        <end position="88"/>
    </location>
</feature>
<gene>
    <name evidence="2" type="ORF">POJ06DRAFT_264038</name>
</gene>
<evidence type="ECO:0000313" key="3">
    <source>
        <dbReference type="Proteomes" id="UP001217417"/>
    </source>
</evidence>
<reference evidence="2" key="1">
    <citation type="submission" date="2023-03" db="EMBL/GenBank/DDBJ databases">
        <title>Near-Complete genome sequence of Lipomyces tetrasporous NRRL Y-64009, an oleaginous yeast capable of growing on lignocellulosic hydrolysates.</title>
        <authorList>
            <consortium name="Lawrence Berkeley National Laboratory"/>
            <person name="Jagtap S.S."/>
            <person name="Liu J.-J."/>
            <person name="Walukiewicz H.E."/>
            <person name="Pangilinan J."/>
            <person name="Lipzen A."/>
            <person name="Ahrendt S."/>
            <person name="Koriabine M."/>
            <person name="Cobaugh K."/>
            <person name="Salamov A."/>
            <person name="Yoshinaga Y."/>
            <person name="Ng V."/>
            <person name="Daum C."/>
            <person name="Grigoriev I.V."/>
            <person name="Slininger P.J."/>
            <person name="Dien B.S."/>
            <person name="Jin Y.-S."/>
            <person name="Rao C.V."/>
        </authorList>
    </citation>
    <scope>NUCLEOTIDE SEQUENCE</scope>
    <source>
        <strain evidence="2">NRRL Y-64009</strain>
    </source>
</reference>
<sequence>MLIFLHKIIMDPYSTRQTHQTTTGPRLSLSTSDNSRSPSPSPIQSRSPSPASTATSSHISFSDTASPFFATSAVEKPSDSTMTNNSEASSKKDMVGKAVNVKTGEQQNQESGSTERKGFVLCGPGGSKMAEELQSARPFSPSTILRGPSYSYAGRY</sequence>
<dbReference type="RefSeq" id="XP_056039975.1">
    <property type="nucleotide sequence ID" value="XM_056188965.1"/>
</dbReference>
<feature type="compositionally biased region" description="Polar residues" evidence="1">
    <location>
        <begin position="103"/>
        <end position="112"/>
    </location>
</feature>
<comment type="caution">
    <text evidence="2">The sequence shown here is derived from an EMBL/GenBank/DDBJ whole genome shotgun (WGS) entry which is preliminary data.</text>
</comment>
<feature type="region of interest" description="Disordered" evidence="1">
    <location>
        <begin position="72"/>
        <end position="156"/>
    </location>
</feature>
<proteinExistence type="predicted"/>
<dbReference type="EMBL" id="JARPMG010000015">
    <property type="protein sequence ID" value="KAJ8096525.1"/>
    <property type="molecule type" value="Genomic_DNA"/>
</dbReference>
<dbReference type="Proteomes" id="UP001217417">
    <property type="component" value="Unassembled WGS sequence"/>
</dbReference>
<dbReference type="GeneID" id="80884131"/>
<name>A0AAD7QKF9_9ASCO</name>
<evidence type="ECO:0000256" key="1">
    <source>
        <dbReference type="SAM" id="MobiDB-lite"/>
    </source>
</evidence>
<organism evidence="2 3">
    <name type="scientific">Lipomyces tetrasporus</name>
    <dbReference type="NCBI Taxonomy" id="54092"/>
    <lineage>
        <taxon>Eukaryota</taxon>
        <taxon>Fungi</taxon>
        <taxon>Dikarya</taxon>
        <taxon>Ascomycota</taxon>
        <taxon>Saccharomycotina</taxon>
        <taxon>Lipomycetes</taxon>
        <taxon>Lipomycetales</taxon>
        <taxon>Lipomycetaceae</taxon>
        <taxon>Lipomyces</taxon>
    </lineage>
</organism>
<evidence type="ECO:0000313" key="2">
    <source>
        <dbReference type="EMBL" id="KAJ8096525.1"/>
    </source>
</evidence>
<dbReference type="AlphaFoldDB" id="A0AAD7QKF9"/>
<feature type="compositionally biased region" description="Low complexity" evidence="1">
    <location>
        <begin position="28"/>
        <end position="57"/>
    </location>
</feature>
<feature type="compositionally biased region" description="Polar residues" evidence="1">
    <location>
        <begin position="15"/>
        <end position="25"/>
    </location>
</feature>
<protein>
    <submittedName>
        <fullName evidence="2">Uncharacterized protein</fullName>
    </submittedName>
</protein>